<keyword evidence="3" id="KW-1185">Reference proteome</keyword>
<reference evidence="2" key="2">
    <citation type="submission" date="2021-01" db="UniProtKB">
        <authorList>
            <consortium name="EnsemblMetazoa"/>
        </authorList>
    </citation>
    <scope>IDENTIFICATION</scope>
</reference>
<proteinExistence type="predicted"/>
<accession>A0A7M7NP88</accession>
<reference evidence="3" key="1">
    <citation type="submission" date="2015-02" db="EMBL/GenBank/DDBJ databases">
        <title>Genome sequencing for Strongylocentrotus purpuratus.</title>
        <authorList>
            <person name="Murali S."/>
            <person name="Liu Y."/>
            <person name="Vee V."/>
            <person name="English A."/>
            <person name="Wang M."/>
            <person name="Skinner E."/>
            <person name="Han Y."/>
            <person name="Muzny D.M."/>
            <person name="Worley K.C."/>
            <person name="Gibbs R.A."/>
        </authorList>
    </citation>
    <scope>NUCLEOTIDE SEQUENCE</scope>
</reference>
<feature type="region of interest" description="Disordered" evidence="1">
    <location>
        <begin position="186"/>
        <end position="221"/>
    </location>
</feature>
<dbReference type="OMA" id="TIIGRCE"/>
<evidence type="ECO:0000313" key="2">
    <source>
        <dbReference type="EnsemblMetazoa" id="XP_030839462"/>
    </source>
</evidence>
<dbReference type="InParanoid" id="A0A7M7NP88"/>
<evidence type="ECO:0000313" key="3">
    <source>
        <dbReference type="Proteomes" id="UP000007110"/>
    </source>
</evidence>
<dbReference type="KEGG" id="spu:115923222"/>
<sequence length="221" mass="24487">MHHRLEAKYIEDTEVPIYSCPTEADVGSYRVIVYQTVAIPPNSEVVISATVSGVDKGLRWGAVEGHHSNPTGVMVGRTLIDLEAPCVPVRIANLNRHTQTLQEGTCVGKCDRVDFVIDVPPQEEKDVGEAGDVERELAPDLKSLFERSSVGLSGGQQEGTREFLLRRQDLFSKGSMDLGRKNILTHKIETGDAQPSRQRPYRLPPAKREEAVRAIDEMKSQ</sequence>
<evidence type="ECO:0000256" key="1">
    <source>
        <dbReference type="SAM" id="MobiDB-lite"/>
    </source>
</evidence>
<feature type="compositionally biased region" description="Basic and acidic residues" evidence="1">
    <location>
        <begin position="206"/>
        <end position="221"/>
    </location>
</feature>
<dbReference type="EnsemblMetazoa" id="XM_030983602">
    <property type="protein sequence ID" value="XP_030839462"/>
    <property type="gene ID" value="LOC115923222"/>
</dbReference>
<protein>
    <submittedName>
        <fullName evidence="2">Uncharacterized protein</fullName>
    </submittedName>
</protein>
<dbReference type="GeneID" id="115923222"/>
<dbReference type="Proteomes" id="UP000007110">
    <property type="component" value="Unassembled WGS sequence"/>
</dbReference>
<dbReference type="RefSeq" id="XP_030839462.1">
    <property type="nucleotide sequence ID" value="XM_030983602.1"/>
</dbReference>
<dbReference type="AlphaFoldDB" id="A0A7M7NP88"/>
<organism evidence="2 3">
    <name type="scientific">Strongylocentrotus purpuratus</name>
    <name type="common">Purple sea urchin</name>
    <dbReference type="NCBI Taxonomy" id="7668"/>
    <lineage>
        <taxon>Eukaryota</taxon>
        <taxon>Metazoa</taxon>
        <taxon>Echinodermata</taxon>
        <taxon>Eleutherozoa</taxon>
        <taxon>Echinozoa</taxon>
        <taxon>Echinoidea</taxon>
        <taxon>Euechinoidea</taxon>
        <taxon>Echinacea</taxon>
        <taxon>Camarodonta</taxon>
        <taxon>Echinidea</taxon>
        <taxon>Strongylocentrotidae</taxon>
        <taxon>Strongylocentrotus</taxon>
    </lineage>
</organism>
<name>A0A7M7NP88_STRPU</name>